<organism evidence="3">
    <name type="scientific">Corethron hystrix</name>
    <dbReference type="NCBI Taxonomy" id="216773"/>
    <lineage>
        <taxon>Eukaryota</taxon>
        <taxon>Sar</taxon>
        <taxon>Stramenopiles</taxon>
        <taxon>Ochrophyta</taxon>
        <taxon>Bacillariophyta</taxon>
        <taxon>Coscinodiscophyceae</taxon>
        <taxon>Corethrophycidae</taxon>
        <taxon>Corethrales</taxon>
        <taxon>Corethraceae</taxon>
        <taxon>Corethron</taxon>
    </lineage>
</organism>
<dbReference type="SUPFAM" id="SSF47616">
    <property type="entry name" value="GST C-terminal domain-like"/>
    <property type="match status" value="1"/>
</dbReference>
<reference evidence="3" key="1">
    <citation type="submission" date="2021-01" db="EMBL/GenBank/DDBJ databases">
        <authorList>
            <person name="Corre E."/>
            <person name="Pelletier E."/>
            <person name="Niang G."/>
            <person name="Scheremetjew M."/>
            <person name="Finn R."/>
            <person name="Kale V."/>
            <person name="Holt S."/>
            <person name="Cochrane G."/>
            <person name="Meng A."/>
            <person name="Brown T."/>
            <person name="Cohen L."/>
        </authorList>
    </citation>
    <scope>NUCLEOTIDE SEQUENCE</scope>
    <source>
        <strain evidence="3">308</strain>
    </source>
</reference>
<evidence type="ECO:0000256" key="2">
    <source>
        <dbReference type="SAM" id="Phobius"/>
    </source>
</evidence>
<feature type="compositionally biased region" description="Basic residues" evidence="1">
    <location>
        <begin position="269"/>
        <end position="283"/>
    </location>
</feature>
<dbReference type="AlphaFoldDB" id="A0A7S1C373"/>
<dbReference type="EMBL" id="HBFR01043311">
    <property type="protein sequence ID" value="CAD8904495.1"/>
    <property type="molecule type" value="Transcribed_RNA"/>
</dbReference>
<feature type="region of interest" description="Disordered" evidence="1">
    <location>
        <begin position="249"/>
        <end position="333"/>
    </location>
</feature>
<feature type="compositionally biased region" description="Basic residues" evidence="1">
    <location>
        <begin position="304"/>
        <end position="313"/>
    </location>
</feature>
<keyword evidence="2" id="KW-0472">Membrane</keyword>
<gene>
    <name evidence="3" type="ORF">CHYS00102_LOCUS31715</name>
</gene>
<evidence type="ECO:0000256" key="1">
    <source>
        <dbReference type="SAM" id="MobiDB-lite"/>
    </source>
</evidence>
<keyword evidence="2" id="KW-1133">Transmembrane helix</keyword>
<feature type="compositionally biased region" description="Low complexity" evidence="1">
    <location>
        <begin position="320"/>
        <end position="330"/>
    </location>
</feature>
<feature type="compositionally biased region" description="Polar residues" evidence="1">
    <location>
        <begin position="256"/>
        <end position="268"/>
    </location>
</feature>
<protein>
    <submittedName>
        <fullName evidence="3">Uncharacterized protein</fullName>
    </submittedName>
</protein>
<feature type="compositionally biased region" description="Polar residues" evidence="1">
    <location>
        <begin position="286"/>
        <end position="303"/>
    </location>
</feature>
<proteinExistence type="predicted"/>
<name>A0A7S1C373_9STRA</name>
<sequence>MGFYRLAQNREHKSNIENVILCLKKKLWLVPLAITLLTPVTSHEKTDCGKFDSYHSTRQLPSLSIELESSVPYTDVMDVTSLTTFTSQTNQILVEKVEHFLPPDMVLQVTPTSAAQSLSDNEKSLIIKLTQNAHMIGNCAGKDFLQHIKFDEILEIVIDDNDFVQTLLFLAKNALTKDVSDILVYKDNFKYVSPRNIQIDENENLRSSGNNNLLLHQSIIISGSLAGLIILTGIGIVLYKRSNNTEIIKKNKRSDSPSYRGSRSTSHSAKSRNKGSRYVSHKSNKNEPPTNSINPRSSKNSPSHGKKRAHTSKGNKTESGYDSSPSRSSSKQLRFDIETDRNESITDEDTQRSQFPSVMEWTVSERSVLESIQPTIQSQLDPLILEKLHGLEDELNHGESFVDGEQPKKNDYWFYKMVKDIHPRDLQEFPRVKGWLFRMAQEEANSPSSEKFLI</sequence>
<feature type="transmembrane region" description="Helical" evidence="2">
    <location>
        <begin position="214"/>
        <end position="239"/>
    </location>
</feature>
<keyword evidence="2" id="KW-0812">Transmembrane</keyword>
<dbReference type="InterPro" id="IPR036282">
    <property type="entry name" value="Glutathione-S-Trfase_C_sf"/>
</dbReference>
<evidence type="ECO:0000313" key="3">
    <source>
        <dbReference type="EMBL" id="CAD8904495.1"/>
    </source>
</evidence>
<accession>A0A7S1C373</accession>